<keyword evidence="2" id="KW-1185">Reference proteome</keyword>
<comment type="caution">
    <text evidence="1">The sequence shown here is derived from an EMBL/GenBank/DDBJ whole genome shotgun (WGS) entry which is preliminary data.</text>
</comment>
<name>A0A4D4KXS3_STRVO</name>
<dbReference type="Proteomes" id="UP000301309">
    <property type="component" value="Unassembled WGS sequence"/>
</dbReference>
<dbReference type="EMBL" id="BJHW01000001">
    <property type="protein sequence ID" value="GDY50583.1"/>
    <property type="molecule type" value="Genomic_DNA"/>
</dbReference>
<proteinExistence type="predicted"/>
<gene>
    <name evidence="1" type="ORF">SVIO_012060</name>
</gene>
<accession>A0A4D4KXS3</accession>
<sequence length="60" mass="6760">MRDRVNPYGFAAFTVDPGTEPGGPTTMSVTYYAVTGLYGRIEPVDTFTLRRTRSDGERRR</sequence>
<protein>
    <submittedName>
        <fullName evidence="1">Uncharacterized protein</fullName>
    </submittedName>
</protein>
<reference evidence="1 2" key="1">
    <citation type="journal article" date="2020" name="Int. J. Syst. Evol. Microbiol.">
        <title>Reclassification of Streptomyces castelarensis and Streptomyces sporoclivatus as later heterotypic synonyms of Streptomyces antimycoticus.</title>
        <authorList>
            <person name="Komaki H."/>
            <person name="Tamura T."/>
        </authorList>
    </citation>
    <scope>NUCLEOTIDE SEQUENCE [LARGE SCALE GENOMIC DNA]</scope>
    <source>
        <strain evidence="1 2">NBRC 13459</strain>
    </source>
</reference>
<dbReference type="AlphaFoldDB" id="A0A4D4KXS3"/>
<organism evidence="1 2">
    <name type="scientific">Streptomyces violaceusniger</name>
    <dbReference type="NCBI Taxonomy" id="68280"/>
    <lineage>
        <taxon>Bacteria</taxon>
        <taxon>Bacillati</taxon>
        <taxon>Actinomycetota</taxon>
        <taxon>Actinomycetes</taxon>
        <taxon>Kitasatosporales</taxon>
        <taxon>Streptomycetaceae</taxon>
        <taxon>Streptomyces</taxon>
        <taxon>Streptomyces violaceusniger group</taxon>
    </lineage>
</organism>
<evidence type="ECO:0000313" key="2">
    <source>
        <dbReference type="Proteomes" id="UP000301309"/>
    </source>
</evidence>
<evidence type="ECO:0000313" key="1">
    <source>
        <dbReference type="EMBL" id="GDY50583.1"/>
    </source>
</evidence>